<dbReference type="Pfam" id="PF13599">
    <property type="entry name" value="Pentapeptide_4"/>
    <property type="match status" value="1"/>
</dbReference>
<evidence type="ECO:0000313" key="1">
    <source>
        <dbReference type="EMBL" id="MFC4104166.1"/>
    </source>
</evidence>
<comment type="caution">
    <text evidence="1">The sequence shown here is derived from an EMBL/GenBank/DDBJ whole genome shotgun (WGS) entry which is preliminary data.</text>
</comment>
<organism evidence="1 2">
    <name type="scientific">Paenibacillus xanthanilyticus</name>
    <dbReference type="NCBI Taxonomy" id="1783531"/>
    <lineage>
        <taxon>Bacteria</taxon>
        <taxon>Bacillati</taxon>
        <taxon>Bacillota</taxon>
        <taxon>Bacilli</taxon>
        <taxon>Bacillales</taxon>
        <taxon>Paenibacillaceae</taxon>
        <taxon>Paenibacillus</taxon>
    </lineage>
</organism>
<proteinExistence type="predicted"/>
<gene>
    <name evidence="1" type="ORF">ACFOZ8_31555</name>
</gene>
<protein>
    <submittedName>
        <fullName evidence="1">Pentapeptide repeat-containing protein</fullName>
    </submittedName>
</protein>
<dbReference type="Gene3D" id="2.160.20.80">
    <property type="entry name" value="E3 ubiquitin-protein ligase SopA"/>
    <property type="match status" value="1"/>
</dbReference>
<keyword evidence="2" id="KW-1185">Reference proteome</keyword>
<dbReference type="SUPFAM" id="SSF141571">
    <property type="entry name" value="Pentapeptide repeat-like"/>
    <property type="match status" value="1"/>
</dbReference>
<dbReference type="InterPro" id="IPR001646">
    <property type="entry name" value="5peptide_repeat"/>
</dbReference>
<reference evidence="2" key="1">
    <citation type="journal article" date="2019" name="Int. J. Syst. Evol. Microbiol.">
        <title>The Global Catalogue of Microorganisms (GCM) 10K type strain sequencing project: providing services to taxonomists for standard genome sequencing and annotation.</title>
        <authorList>
            <consortium name="The Broad Institute Genomics Platform"/>
            <consortium name="The Broad Institute Genome Sequencing Center for Infectious Disease"/>
            <person name="Wu L."/>
            <person name="Ma J."/>
        </authorList>
    </citation>
    <scope>NUCLEOTIDE SEQUENCE [LARGE SCALE GENOMIC DNA]</scope>
    <source>
        <strain evidence="2">IBRC-M 10987</strain>
    </source>
</reference>
<accession>A0ABV8KDM0</accession>
<sequence length="120" mass="13653">MEREVTEGEFVQLLRQGQRVFNRICIEEGAYRGFDLTNLTFNACILSVDFSGSNFQDTRFIECNLKSCDFSYCNFTRARMQGNALDGAIFKGAHVKGITFSENTYHSVTITESHLSEMLL</sequence>
<dbReference type="EMBL" id="JBHSAM010000036">
    <property type="protein sequence ID" value="MFC4104166.1"/>
    <property type="molecule type" value="Genomic_DNA"/>
</dbReference>
<name>A0ABV8KDM0_9BACL</name>
<dbReference type="RefSeq" id="WP_377722705.1">
    <property type="nucleotide sequence ID" value="NZ_JBHSAM010000036.1"/>
</dbReference>
<evidence type="ECO:0000313" key="2">
    <source>
        <dbReference type="Proteomes" id="UP001595715"/>
    </source>
</evidence>
<dbReference type="Proteomes" id="UP001595715">
    <property type="component" value="Unassembled WGS sequence"/>
</dbReference>